<dbReference type="EMBL" id="CAJNYV010004019">
    <property type="protein sequence ID" value="CAF3635611.1"/>
    <property type="molecule type" value="Genomic_DNA"/>
</dbReference>
<evidence type="ECO:0000256" key="4">
    <source>
        <dbReference type="ARBA" id="ARBA00023002"/>
    </source>
</evidence>
<evidence type="ECO:0000256" key="2">
    <source>
        <dbReference type="ARBA" id="ARBA00022723"/>
    </source>
</evidence>
<dbReference type="EMBL" id="CAJOBQ010000282">
    <property type="protein sequence ID" value="CAF4316695.1"/>
    <property type="molecule type" value="Genomic_DNA"/>
</dbReference>
<dbReference type="InterPro" id="IPR013154">
    <property type="entry name" value="ADH-like_N"/>
</dbReference>
<comment type="similarity">
    <text evidence="5">Belongs to the zinc-containing alcohol dehydrogenase family.</text>
</comment>
<dbReference type="Proteomes" id="UP000663833">
    <property type="component" value="Unassembled WGS sequence"/>
</dbReference>
<evidence type="ECO:0000259" key="6">
    <source>
        <dbReference type="Pfam" id="PF00107"/>
    </source>
</evidence>
<dbReference type="PROSITE" id="PS00059">
    <property type="entry name" value="ADH_ZINC"/>
    <property type="match status" value="1"/>
</dbReference>
<protein>
    <recommendedName>
        <fullName evidence="19">Alcohol dehydrogenase</fullName>
    </recommendedName>
</protein>
<evidence type="ECO:0000256" key="1">
    <source>
        <dbReference type="ARBA" id="ARBA00001947"/>
    </source>
</evidence>
<reference evidence="15" key="1">
    <citation type="submission" date="2021-02" db="EMBL/GenBank/DDBJ databases">
        <authorList>
            <person name="Nowell W R."/>
        </authorList>
    </citation>
    <scope>NUCLEOTIDE SEQUENCE</scope>
</reference>
<keyword evidence="2 5" id="KW-0479">Metal-binding</keyword>
<evidence type="ECO:0000313" key="11">
    <source>
        <dbReference type="EMBL" id="CAF3604520.1"/>
    </source>
</evidence>
<dbReference type="EMBL" id="CAJOBO010000688">
    <property type="protein sequence ID" value="CAF4272542.1"/>
    <property type="molecule type" value="Genomic_DNA"/>
</dbReference>
<dbReference type="GO" id="GO:0016491">
    <property type="term" value="F:oxidoreductase activity"/>
    <property type="evidence" value="ECO:0007669"/>
    <property type="project" value="UniProtKB-KW"/>
</dbReference>
<evidence type="ECO:0000313" key="8">
    <source>
        <dbReference type="EMBL" id="CAF3336487.1"/>
    </source>
</evidence>
<accession>A0A820K1S8</accession>
<evidence type="ECO:0000313" key="14">
    <source>
        <dbReference type="EMBL" id="CAF4316695.1"/>
    </source>
</evidence>
<keyword evidence="4" id="KW-0560">Oxidoreductase</keyword>
<dbReference type="Proteomes" id="UP000663865">
    <property type="component" value="Unassembled WGS sequence"/>
</dbReference>
<comment type="cofactor">
    <cofactor evidence="1 5">
        <name>Zn(2+)</name>
        <dbReference type="ChEBI" id="CHEBI:29105"/>
    </cofactor>
</comment>
<evidence type="ECO:0000313" key="17">
    <source>
        <dbReference type="EMBL" id="CAF4887825.1"/>
    </source>
</evidence>
<dbReference type="EMBL" id="CAJOBP010002108">
    <property type="protein sequence ID" value="CAF4334720.1"/>
    <property type="molecule type" value="Genomic_DNA"/>
</dbReference>
<sequence>MQAVIFKGVGKIAVENRPIPICKNSTDVIIKVHVTALCGSDLHIYRGHEFSETDVIMGHEFVGEIIDVGLDVKNFKKGDKIIVPFSTCCGNCFYCAKGLTSRCEKSQVFGTPLLDGGQAEYVRIPFADSTAFLAPKEIPDDLAFLMADIFPTGYFAAKNAWTMLSDQERQASNLTVCIIGCGPVGLCAVIAACNRFPIVYAIDSIEERLEEAKNHGAIPININDDPISVIKKATEGRGADAALEVVGHADALKLAYDLIRPYGVIASVGVQQDAFPFTGPQVYDKNVRLQFGRCPVRALFPEALQLFSEKQDQFKNFISHRMSLSDADKAYELFDKRLARKVIFDLRT</sequence>
<dbReference type="EMBL" id="CAJNXB010003765">
    <property type="protein sequence ID" value="CAF3336487.1"/>
    <property type="molecule type" value="Genomic_DNA"/>
</dbReference>
<dbReference type="InterPro" id="IPR011032">
    <property type="entry name" value="GroES-like_sf"/>
</dbReference>
<evidence type="ECO:0000259" key="7">
    <source>
        <dbReference type="Pfam" id="PF08240"/>
    </source>
</evidence>
<dbReference type="EMBL" id="CAJOBS010001435">
    <property type="protein sequence ID" value="CAF4730241.1"/>
    <property type="molecule type" value="Genomic_DNA"/>
</dbReference>
<dbReference type="Gene3D" id="3.90.180.10">
    <property type="entry name" value="Medium-chain alcohol dehydrogenases, catalytic domain"/>
    <property type="match status" value="1"/>
</dbReference>
<dbReference type="PANTHER" id="PTHR42813:SF2">
    <property type="entry name" value="DEHYDROGENASE, ZINC-CONTAINING, PUTATIVE (AFU_ORTHOLOGUE AFUA_2G02810)-RELATED"/>
    <property type="match status" value="1"/>
</dbReference>
<dbReference type="EMBL" id="CAJNYD010002533">
    <property type="protein sequence ID" value="CAF3424263.1"/>
    <property type="molecule type" value="Genomic_DNA"/>
</dbReference>
<dbReference type="SUPFAM" id="SSF50129">
    <property type="entry name" value="GroES-like"/>
    <property type="match status" value="1"/>
</dbReference>
<dbReference type="Pfam" id="PF00107">
    <property type="entry name" value="ADH_zinc_N"/>
    <property type="match status" value="1"/>
</dbReference>
<dbReference type="AlphaFoldDB" id="A0A820K1S8"/>
<dbReference type="Proteomes" id="UP000663851">
    <property type="component" value="Unassembled WGS sequence"/>
</dbReference>
<dbReference type="Proteomes" id="UP000663825">
    <property type="component" value="Unassembled WGS sequence"/>
</dbReference>
<evidence type="ECO:0000313" key="12">
    <source>
        <dbReference type="EMBL" id="CAF3635611.1"/>
    </source>
</evidence>
<dbReference type="Pfam" id="PF08240">
    <property type="entry name" value="ADH_N"/>
    <property type="match status" value="1"/>
</dbReference>
<dbReference type="GO" id="GO:0008270">
    <property type="term" value="F:zinc ion binding"/>
    <property type="evidence" value="ECO:0007669"/>
    <property type="project" value="InterPro"/>
</dbReference>
<keyword evidence="18" id="KW-1185">Reference proteome</keyword>
<dbReference type="Proteomes" id="UP000663862">
    <property type="component" value="Unassembled WGS sequence"/>
</dbReference>
<dbReference type="EMBL" id="CAJNYT010003839">
    <property type="protein sequence ID" value="CAF3604520.1"/>
    <property type="molecule type" value="Genomic_DNA"/>
</dbReference>
<evidence type="ECO:0000313" key="16">
    <source>
        <dbReference type="EMBL" id="CAF4730241.1"/>
    </source>
</evidence>
<dbReference type="Proteomes" id="UP000663873">
    <property type="component" value="Unassembled WGS sequence"/>
</dbReference>
<dbReference type="Gene3D" id="3.40.50.720">
    <property type="entry name" value="NAD(P)-binding Rossmann-like Domain"/>
    <property type="match status" value="1"/>
</dbReference>
<dbReference type="Proteomes" id="UP000663848">
    <property type="component" value="Unassembled WGS sequence"/>
</dbReference>
<feature type="domain" description="Alcohol dehydrogenase-like C-terminal" evidence="6">
    <location>
        <begin position="183"/>
        <end position="308"/>
    </location>
</feature>
<evidence type="ECO:0000313" key="10">
    <source>
        <dbReference type="EMBL" id="CAF3424263.1"/>
    </source>
</evidence>
<organism evidence="15 18">
    <name type="scientific">Rotaria socialis</name>
    <dbReference type="NCBI Taxonomy" id="392032"/>
    <lineage>
        <taxon>Eukaryota</taxon>
        <taxon>Metazoa</taxon>
        <taxon>Spiralia</taxon>
        <taxon>Gnathifera</taxon>
        <taxon>Rotifera</taxon>
        <taxon>Eurotatoria</taxon>
        <taxon>Bdelloidea</taxon>
        <taxon>Philodinida</taxon>
        <taxon>Philodinidae</taxon>
        <taxon>Rotaria</taxon>
    </lineage>
</organism>
<evidence type="ECO:0000313" key="15">
    <source>
        <dbReference type="EMBL" id="CAF4334720.1"/>
    </source>
</evidence>
<gene>
    <name evidence="9" type="ORF">FME351_LOCUS7846</name>
    <name evidence="11" type="ORF">GRG538_LOCUS22855</name>
    <name evidence="13" type="ORF">HFQ381_LOCUS11765</name>
    <name evidence="12" type="ORF">KIK155_LOCUS22640</name>
    <name evidence="10" type="ORF">LUA448_LOCUS19731</name>
    <name evidence="17" type="ORF">QYT958_LOCUS29859</name>
    <name evidence="8" type="ORF">TIS948_LOCUS21931</name>
    <name evidence="16" type="ORF">TOA249_LOCUS18851</name>
    <name evidence="14" type="ORF">TSG867_LOCUS7276</name>
    <name evidence="15" type="ORF">UJA718_LOCUS14729</name>
</gene>
<evidence type="ECO:0000256" key="3">
    <source>
        <dbReference type="ARBA" id="ARBA00022833"/>
    </source>
</evidence>
<dbReference type="OrthoDB" id="3941538at2759"/>
<evidence type="ECO:0000256" key="5">
    <source>
        <dbReference type="RuleBase" id="RU361277"/>
    </source>
</evidence>
<dbReference type="EMBL" id="CAJOBR010009064">
    <property type="protein sequence ID" value="CAF4887825.1"/>
    <property type="molecule type" value="Genomic_DNA"/>
</dbReference>
<dbReference type="Proteomes" id="UP000663838">
    <property type="component" value="Unassembled WGS sequence"/>
</dbReference>
<evidence type="ECO:0008006" key="19">
    <source>
        <dbReference type="Google" id="ProtNLM"/>
    </source>
</evidence>
<proteinExistence type="inferred from homology"/>
<evidence type="ECO:0000313" key="18">
    <source>
        <dbReference type="Proteomes" id="UP000663873"/>
    </source>
</evidence>
<dbReference type="InterPro" id="IPR036291">
    <property type="entry name" value="NAD(P)-bd_dom_sf"/>
</dbReference>
<name>A0A820K1S8_9BILA</name>
<keyword evidence="3 5" id="KW-0862">Zinc</keyword>
<evidence type="ECO:0000313" key="9">
    <source>
        <dbReference type="EMBL" id="CAF3387631.1"/>
    </source>
</evidence>
<dbReference type="Proteomes" id="UP000663872">
    <property type="component" value="Unassembled WGS sequence"/>
</dbReference>
<dbReference type="InterPro" id="IPR002328">
    <property type="entry name" value="ADH_Zn_CS"/>
</dbReference>
<dbReference type="Proteomes" id="UP000663869">
    <property type="component" value="Unassembled WGS sequence"/>
</dbReference>
<dbReference type="InterPro" id="IPR013149">
    <property type="entry name" value="ADH-like_C"/>
</dbReference>
<dbReference type="EMBL" id="CAJNYU010000743">
    <property type="protein sequence ID" value="CAF3387631.1"/>
    <property type="molecule type" value="Genomic_DNA"/>
</dbReference>
<dbReference type="CDD" id="cd08284">
    <property type="entry name" value="FDH_like_2"/>
    <property type="match status" value="1"/>
</dbReference>
<feature type="domain" description="Alcohol dehydrogenase-like N-terminal" evidence="7">
    <location>
        <begin position="25"/>
        <end position="126"/>
    </location>
</feature>
<comment type="caution">
    <text evidence="15">The sequence shown here is derived from an EMBL/GenBank/DDBJ whole genome shotgun (WGS) entry which is preliminary data.</text>
</comment>
<dbReference type="SUPFAM" id="SSF51735">
    <property type="entry name" value="NAD(P)-binding Rossmann-fold domains"/>
    <property type="match status" value="1"/>
</dbReference>
<evidence type="ECO:0000313" key="13">
    <source>
        <dbReference type="EMBL" id="CAF4272542.1"/>
    </source>
</evidence>
<dbReference type="PANTHER" id="PTHR42813">
    <property type="entry name" value="ZINC-TYPE ALCOHOL DEHYDROGENASE-LIKE"/>
    <property type="match status" value="1"/>
</dbReference>